<sequence length="75" mass="8854">MTVVAESNERLFLVFGVQQLRRLRGQIRRQLQGSDVRQSQCRLEERFPFMRIRDFGCHRTGEVAIGMPKLCELFL</sequence>
<proteinExistence type="predicted"/>
<organism evidence="1 2">
    <name type="scientific">Caenorhabditis nigoni</name>
    <dbReference type="NCBI Taxonomy" id="1611254"/>
    <lineage>
        <taxon>Eukaryota</taxon>
        <taxon>Metazoa</taxon>
        <taxon>Ecdysozoa</taxon>
        <taxon>Nematoda</taxon>
        <taxon>Chromadorea</taxon>
        <taxon>Rhabditida</taxon>
        <taxon>Rhabditina</taxon>
        <taxon>Rhabditomorpha</taxon>
        <taxon>Rhabditoidea</taxon>
        <taxon>Rhabditidae</taxon>
        <taxon>Peloderinae</taxon>
        <taxon>Caenorhabditis</taxon>
    </lineage>
</organism>
<name>A0A2G5TM14_9PELO</name>
<protein>
    <submittedName>
        <fullName evidence="1">Uncharacterized protein</fullName>
    </submittedName>
</protein>
<accession>A0A2G5TM14</accession>
<evidence type="ECO:0000313" key="2">
    <source>
        <dbReference type="Proteomes" id="UP000230233"/>
    </source>
</evidence>
<dbReference type="EMBL" id="PDUG01000005">
    <property type="protein sequence ID" value="PIC28322.1"/>
    <property type="molecule type" value="Genomic_DNA"/>
</dbReference>
<evidence type="ECO:0000313" key="1">
    <source>
        <dbReference type="EMBL" id="PIC28322.1"/>
    </source>
</evidence>
<keyword evidence="2" id="KW-1185">Reference proteome</keyword>
<reference evidence="2" key="1">
    <citation type="submission" date="2017-10" db="EMBL/GenBank/DDBJ databases">
        <title>Rapid genome shrinkage in a self-fertile nematode reveals novel sperm competition proteins.</title>
        <authorList>
            <person name="Yin D."/>
            <person name="Schwarz E.M."/>
            <person name="Thomas C.G."/>
            <person name="Felde R.L."/>
            <person name="Korf I.F."/>
            <person name="Cutter A.D."/>
            <person name="Schartner C.M."/>
            <person name="Ralston E.J."/>
            <person name="Meyer B.J."/>
            <person name="Haag E.S."/>
        </authorList>
    </citation>
    <scope>NUCLEOTIDE SEQUENCE [LARGE SCALE GENOMIC DNA]</scope>
    <source>
        <strain evidence="2">JU1422</strain>
    </source>
</reference>
<dbReference type="Proteomes" id="UP000230233">
    <property type="component" value="Chromosome V"/>
</dbReference>
<gene>
    <name evidence="1" type="primary">Cnig_chr_V.g20282</name>
    <name evidence="1" type="ORF">B9Z55_020282</name>
</gene>
<comment type="caution">
    <text evidence="1">The sequence shown here is derived from an EMBL/GenBank/DDBJ whole genome shotgun (WGS) entry which is preliminary data.</text>
</comment>
<dbReference type="AlphaFoldDB" id="A0A2G5TM14"/>